<dbReference type="EMBL" id="LT598480">
    <property type="protein sequence ID" value="SCV03398.1"/>
    <property type="molecule type" value="Genomic_DNA"/>
</dbReference>
<reference evidence="3" key="1">
    <citation type="submission" date="2016-03" db="EMBL/GenBank/DDBJ databases">
        <authorList>
            <person name="Devillers Hugo."/>
        </authorList>
    </citation>
    <scope>NUCLEOTIDE SEQUENCE [LARGE SCALE GENOMIC DNA]</scope>
</reference>
<dbReference type="Gene3D" id="3.40.50.880">
    <property type="match status" value="1"/>
</dbReference>
<feature type="domain" description="Glutamine amidotransferase" evidence="1">
    <location>
        <begin position="97"/>
        <end position="187"/>
    </location>
</feature>
<evidence type="ECO:0000259" key="1">
    <source>
        <dbReference type="Pfam" id="PF00117"/>
    </source>
</evidence>
<dbReference type="InterPro" id="IPR044992">
    <property type="entry name" value="ChyE-like"/>
</dbReference>
<dbReference type="Pfam" id="PF00117">
    <property type="entry name" value="GATase"/>
    <property type="match status" value="1"/>
</dbReference>
<gene>
    <name evidence="2" type="ORF">LAME_0H10110G</name>
</gene>
<dbReference type="PANTHER" id="PTHR42695:SF5">
    <property type="entry name" value="GLUTAMINE AMIDOTRANSFERASE YLR126C-RELATED"/>
    <property type="match status" value="1"/>
</dbReference>
<dbReference type="GO" id="GO:0005829">
    <property type="term" value="C:cytosol"/>
    <property type="evidence" value="ECO:0007669"/>
    <property type="project" value="TreeGrafter"/>
</dbReference>
<name>A0A1G4KFQ3_9SACH</name>
<evidence type="ECO:0000313" key="3">
    <source>
        <dbReference type="Proteomes" id="UP000191144"/>
    </source>
</evidence>
<dbReference type="SUPFAM" id="SSF52317">
    <property type="entry name" value="Class I glutamine amidotransferase-like"/>
    <property type="match status" value="1"/>
</dbReference>
<evidence type="ECO:0000313" key="2">
    <source>
        <dbReference type="EMBL" id="SCV03398.1"/>
    </source>
</evidence>
<dbReference type="InterPro" id="IPR029062">
    <property type="entry name" value="Class_I_gatase-like"/>
</dbReference>
<proteinExistence type="predicted"/>
<accession>A0A1G4KFQ3</accession>
<dbReference type="CDD" id="cd01741">
    <property type="entry name" value="GATase1_1"/>
    <property type="match status" value="1"/>
</dbReference>
<dbReference type="OrthoDB" id="92161at2759"/>
<protein>
    <submittedName>
        <fullName evidence="2">LAME_0H10110g1_1</fullName>
    </submittedName>
</protein>
<keyword evidence="3" id="KW-1185">Reference proteome</keyword>
<dbReference type="PANTHER" id="PTHR42695">
    <property type="entry name" value="GLUTAMINE AMIDOTRANSFERASE YLR126C-RELATED"/>
    <property type="match status" value="1"/>
</dbReference>
<dbReference type="AlphaFoldDB" id="A0A1G4KFQ3"/>
<dbReference type="GO" id="GO:0005634">
    <property type="term" value="C:nucleus"/>
    <property type="evidence" value="ECO:0007669"/>
    <property type="project" value="TreeGrafter"/>
</dbReference>
<sequence>MRIVILNADSIKKNLQKYGDFASMAITMLEQTRDPIDKAEYVTFDVYKEEFPPLEELKGCSGIYITGSEFDAHHKSIPWIIRLRQLLNTVLTTEGFPPVAGVCFGHQIVAASLGSKVDRNDQGFEGGIVSVKLTEDAIKLGLLQKEDEKPVETVEIAEVHNDIVYDLPEGYKNIGYTSKCPIQGLYKKIRCSPCKDIRSL</sequence>
<organism evidence="2 3">
    <name type="scientific">Lachancea meyersii CBS 8951</name>
    <dbReference type="NCBI Taxonomy" id="1266667"/>
    <lineage>
        <taxon>Eukaryota</taxon>
        <taxon>Fungi</taxon>
        <taxon>Dikarya</taxon>
        <taxon>Ascomycota</taxon>
        <taxon>Saccharomycotina</taxon>
        <taxon>Saccharomycetes</taxon>
        <taxon>Saccharomycetales</taxon>
        <taxon>Saccharomycetaceae</taxon>
        <taxon>Lachancea</taxon>
    </lineage>
</organism>
<dbReference type="Proteomes" id="UP000191144">
    <property type="component" value="Chromosome H"/>
</dbReference>
<dbReference type="InterPro" id="IPR017926">
    <property type="entry name" value="GATASE"/>
</dbReference>